<dbReference type="RefSeq" id="WP_073063239.1">
    <property type="nucleotide sequence ID" value="NZ_FQUS01000009.1"/>
</dbReference>
<evidence type="ECO:0000313" key="3">
    <source>
        <dbReference type="Proteomes" id="UP000184041"/>
    </source>
</evidence>
<feature type="region of interest" description="Disordered" evidence="1">
    <location>
        <begin position="1"/>
        <end position="28"/>
    </location>
</feature>
<name>A0A1M5C7G6_9BACT</name>
<keyword evidence="3" id="KW-1185">Reference proteome</keyword>
<gene>
    <name evidence="2" type="ORF">SAMN05443144_109124</name>
</gene>
<dbReference type="Proteomes" id="UP000184041">
    <property type="component" value="Unassembled WGS sequence"/>
</dbReference>
<sequence length="195" mass="22814">MTDKEKLLQEMQKQAKRAKEFRKEREETANPDIWLLSPTIPKRLAMRQFIKRATDDKTRGIQDLLNQVKATRKGIEAIYKGSPNIKEPGYKYYRNSDALIEFIEEEYLNEVQRDNGKESENNISEDLKRLIHSIALRKSKHNNSHSYQEIADALSLYHNPKLELNGEQVAEKIGVRPNVFSTWKTDLDDKIKELN</sequence>
<organism evidence="2 3">
    <name type="scientific">Fodinibius roseus</name>
    <dbReference type="NCBI Taxonomy" id="1194090"/>
    <lineage>
        <taxon>Bacteria</taxon>
        <taxon>Pseudomonadati</taxon>
        <taxon>Balneolota</taxon>
        <taxon>Balneolia</taxon>
        <taxon>Balneolales</taxon>
        <taxon>Balneolaceae</taxon>
        <taxon>Fodinibius</taxon>
    </lineage>
</organism>
<dbReference type="AlphaFoldDB" id="A0A1M5C7G6"/>
<proteinExistence type="predicted"/>
<dbReference type="EMBL" id="FQUS01000009">
    <property type="protein sequence ID" value="SHF50547.1"/>
    <property type="molecule type" value="Genomic_DNA"/>
</dbReference>
<feature type="compositionally biased region" description="Basic and acidic residues" evidence="1">
    <location>
        <begin position="17"/>
        <end position="28"/>
    </location>
</feature>
<evidence type="ECO:0000313" key="2">
    <source>
        <dbReference type="EMBL" id="SHF50547.1"/>
    </source>
</evidence>
<protein>
    <submittedName>
        <fullName evidence="2">Uncharacterized protein</fullName>
    </submittedName>
</protein>
<reference evidence="2 3" key="1">
    <citation type="submission" date="2016-11" db="EMBL/GenBank/DDBJ databases">
        <authorList>
            <person name="Jaros S."/>
            <person name="Januszkiewicz K."/>
            <person name="Wedrychowicz H."/>
        </authorList>
    </citation>
    <scope>NUCLEOTIDE SEQUENCE [LARGE SCALE GENOMIC DNA]</scope>
    <source>
        <strain evidence="2 3">DSM 21986</strain>
    </source>
</reference>
<evidence type="ECO:0000256" key="1">
    <source>
        <dbReference type="SAM" id="MobiDB-lite"/>
    </source>
</evidence>
<dbReference type="STRING" id="1194090.SAMN05443144_109124"/>
<accession>A0A1M5C7G6</accession>